<organism evidence="1 2">
    <name type="scientific">Marimonas arenosa</name>
    <dbReference type="NCBI Taxonomy" id="1795305"/>
    <lineage>
        <taxon>Bacteria</taxon>
        <taxon>Pseudomonadati</taxon>
        <taxon>Pseudomonadota</taxon>
        <taxon>Alphaproteobacteria</taxon>
        <taxon>Rhodobacterales</taxon>
        <taxon>Paracoccaceae</taxon>
        <taxon>Marimonas</taxon>
    </lineage>
</organism>
<name>A0AAE3WC48_9RHOB</name>
<evidence type="ECO:0000313" key="2">
    <source>
        <dbReference type="Proteomes" id="UP001226762"/>
    </source>
</evidence>
<reference evidence="1" key="2">
    <citation type="submission" date="2023-02" db="EMBL/GenBank/DDBJ databases">
        <title>'Rhodoalgimonas zhirmunskyi' gen. nov., isolated from a red alga.</title>
        <authorList>
            <person name="Nedashkovskaya O.I."/>
            <person name="Otstavnykh N.Y."/>
            <person name="Bystritskaya E.P."/>
            <person name="Balabanova L.A."/>
            <person name="Isaeva M.P."/>
        </authorList>
    </citation>
    <scope>NUCLEOTIDE SEQUENCE</scope>
    <source>
        <strain evidence="1">KCTC 52189</strain>
    </source>
</reference>
<keyword evidence="2" id="KW-1185">Reference proteome</keyword>
<dbReference type="Proteomes" id="UP001226762">
    <property type="component" value="Unassembled WGS sequence"/>
</dbReference>
<reference evidence="1" key="1">
    <citation type="submission" date="2022-07" db="EMBL/GenBank/DDBJ databases">
        <authorList>
            <person name="Otstavnykh N."/>
            <person name="Isaeva M."/>
            <person name="Bystritskaya E."/>
        </authorList>
    </citation>
    <scope>NUCLEOTIDE SEQUENCE</scope>
    <source>
        <strain evidence="1">KCTC 52189</strain>
    </source>
</reference>
<protein>
    <recommendedName>
        <fullName evidence="3">Arylsulfatase</fullName>
    </recommendedName>
</protein>
<evidence type="ECO:0000313" key="1">
    <source>
        <dbReference type="EMBL" id="MDQ2089768.1"/>
    </source>
</evidence>
<evidence type="ECO:0008006" key="3">
    <source>
        <dbReference type="Google" id="ProtNLM"/>
    </source>
</evidence>
<dbReference type="EMBL" id="JANHAX010000002">
    <property type="protein sequence ID" value="MDQ2089768.1"/>
    <property type="molecule type" value="Genomic_DNA"/>
</dbReference>
<sequence>MKLTLLHTSPVHVVRFNALRDRIAPHAELHHVVREDLLERARTDGVTPEIAAAVAQAVRESPLLCTCSTLGAAAERAGAIRIDRPAMRTAARAGDAVMLVYCLETTAAPSRALLEEEMQAAGNGAGIETLFVSEAWPLFESGNETAFRQMIAETVRATQPRGSVVLAQASMDGAAGLLGDLNRPVLATPEIALRTALAC</sequence>
<comment type="caution">
    <text evidence="1">The sequence shown here is derived from an EMBL/GenBank/DDBJ whole genome shotgun (WGS) entry which is preliminary data.</text>
</comment>
<proteinExistence type="predicted"/>
<dbReference type="RefSeq" id="WP_306735038.1">
    <property type="nucleotide sequence ID" value="NZ_JANHAX010000002.1"/>
</dbReference>
<accession>A0AAE3WC48</accession>
<gene>
    <name evidence="1" type="ORF">NO357_07650</name>
</gene>
<dbReference type="AlphaFoldDB" id="A0AAE3WC48"/>